<dbReference type="SMART" id="SM00464">
    <property type="entry name" value="LON"/>
    <property type="match status" value="1"/>
</dbReference>
<dbReference type="OrthoDB" id="25394at2"/>
<dbReference type="InterPro" id="IPR003111">
    <property type="entry name" value="Lon_prtase_N"/>
</dbReference>
<sequence length="221" mass="23765">MPLFPLGTVLFPGMVVTLSIFEERYRRLVADLLEEPEDADRGFGVVAIRLGREVGSGTPHRMASVGCVAELQRAQHHDDGRYTLTVSGGSRFRTDELFEPDDPDGYLRASVTVLPDAVGDNADALAEVVARRFKRYGERLAAAGIAAVASVELPSDPLRLSYAVAGALLVDPGDKQRLLQAEHAAARLADEAELLAGESRLLKSLRTLPAGQFLDTGVSLN</sequence>
<name>A0A2T0Q3Y4_9ACTN</name>
<dbReference type="PANTHER" id="PTHR46732">
    <property type="entry name" value="ATP-DEPENDENT PROTEASE LA (LON) DOMAIN PROTEIN"/>
    <property type="match status" value="1"/>
</dbReference>
<dbReference type="SUPFAM" id="SSF88697">
    <property type="entry name" value="PUA domain-like"/>
    <property type="match status" value="1"/>
</dbReference>
<dbReference type="Gene3D" id="2.30.130.40">
    <property type="entry name" value="LON domain-like"/>
    <property type="match status" value="1"/>
</dbReference>
<keyword evidence="3" id="KW-1185">Reference proteome</keyword>
<dbReference type="InterPro" id="IPR046336">
    <property type="entry name" value="Lon_prtase_N_sf"/>
</dbReference>
<dbReference type="EMBL" id="PVZC01000004">
    <property type="protein sequence ID" value="PRX98507.1"/>
    <property type="molecule type" value="Genomic_DNA"/>
</dbReference>
<proteinExistence type="predicted"/>
<evidence type="ECO:0000259" key="1">
    <source>
        <dbReference type="PROSITE" id="PS51787"/>
    </source>
</evidence>
<protein>
    <recommendedName>
        <fullName evidence="1">Lon N-terminal domain-containing protein</fullName>
    </recommendedName>
</protein>
<feature type="domain" description="Lon N-terminal" evidence="1">
    <location>
        <begin position="1"/>
        <end position="199"/>
    </location>
</feature>
<accession>A0A2T0Q3Y4</accession>
<dbReference type="Proteomes" id="UP000237846">
    <property type="component" value="Unassembled WGS sequence"/>
</dbReference>
<gene>
    <name evidence="2" type="ORF">CLV72_10484</name>
</gene>
<dbReference type="Gene3D" id="1.20.58.1480">
    <property type="match status" value="1"/>
</dbReference>
<comment type="caution">
    <text evidence="2">The sequence shown here is derived from an EMBL/GenBank/DDBJ whole genome shotgun (WGS) entry which is preliminary data.</text>
</comment>
<dbReference type="Pfam" id="PF02190">
    <property type="entry name" value="LON_substr_bdg"/>
    <property type="match status" value="1"/>
</dbReference>
<reference evidence="2 3" key="1">
    <citation type="submission" date="2018-03" db="EMBL/GenBank/DDBJ databases">
        <title>Genomic Encyclopedia of Archaeal and Bacterial Type Strains, Phase II (KMG-II): from individual species to whole genera.</title>
        <authorList>
            <person name="Goeker M."/>
        </authorList>
    </citation>
    <scope>NUCLEOTIDE SEQUENCE [LARGE SCALE GENOMIC DNA]</scope>
    <source>
        <strain evidence="2 3">DSM 45601</strain>
    </source>
</reference>
<dbReference type="InterPro" id="IPR015947">
    <property type="entry name" value="PUA-like_sf"/>
</dbReference>
<dbReference type="AlphaFoldDB" id="A0A2T0Q3Y4"/>
<evidence type="ECO:0000313" key="2">
    <source>
        <dbReference type="EMBL" id="PRX98507.1"/>
    </source>
</evidence>
<dbReference type="PROSITE" id="PS51787">
    <property type="entry name" value="LON_N"/>
    <property type="match status" value="1"/>
</dbReference>
<dbReference type="PANTHER" id="PTHR46732:SF8">
    <property type="entry name" value="ATP-DEPENDENT PROTEASE LA (LON) DOMAIN PROTEIN"/>
    <property type="match status" value="1"/>
</dbReference>
<organism evidence="2 3">
    <name type="scientific">Allonocardiopsis opalescens</name>
    <dbReference type="NCBI Taxonomy" id="1144618"/>
    <lineage>
        <taxon>Bacteria</taxon>
        <taxon>Bacillati</taxon>
        <taxon>Actinomycetota</taxon>
        <taxon>Actinomycetes</taxon>
        <taxon>Streptosporangiales</taxon>
        <taxon>Allonocardiopsis</taxon>
    </lineage>
</organism>
<evidence type="ECO:0000313" key="3">
    <source>
        <dbReference type="Proteomes" id="UP000237846"/>
    </source>
</evidence>